<gene>
    <name evidence="4" type="primary">tsaA</name>
    <name evidence="4" type="ORF">LKD48_11025</name>
</gene>
<keyword evidence="5" id="KW-1185">Reference proteome</keyword>
<proteinExistence type="inferred from homology"/>
<name>A0AAE3E5N3_9FIRM</name>
<comment type="caution">
    <text evidence="4">The sequence shown here is derived from an EMBL/GenBank/DDBJ whole genome shotgun (WGS) entry which is preliminary data.</text>
</comment>
<dbReference type="NCBIfam" id="TIGR00104">
    <property type="entry name" value="tRNA_TsaA"/>
    <property type="match status" value="1"/>
</dbReference>
<keyword evidence="1" id="KW-0949">S-adenosyl-L-methionine</keyword>
<dbReference type="InterPro" id="IPR040372">
    <property type="entry name" value="YaeB-like"/>
</dbReference>
<comment type="similarity">
    <text evidence="2">Belongs to the tRNA methyltransferase O family.</text>
</comment>
<evidence type="ECO:0000259" key="3">
    <source>
        <dbReference type="PROSITE" id="PS51668"/>
    </source>
</evidence>
<organism evidence="4 5">
    <name type="scientific">Anthropogastromicrobium aceti</name>
    <dbReference type="NCBI Taxonomy" id="2981768"/>
    <lineage>
        <taxon>Bacteria</taxon>
        <taxon>Bacillati</taxon>
        <taxon>Bacillota</taxon>
        <taxon>Clostridia</taxon>
        <taxon>Lachnospirales</taxon>
        <taxon>Lachnospiraceae</taxon>
        <taxon>Anthropogastromicrobium</taxon>
    </lineage>
</organism>
<dbReference type="Pfam" id="PF18389">
    <property type="entry name" value="TrmO_C"/>
    <property type="match status" value="1"/>
</dbReference>
<dbReference type="InterPro" id="IPR036414">
    <property type="entry name" value="YaeB_N_sf"/>
</dbReference>
<dbReference type="PANTHER" id="PTHR12818">
    <property type="entry name" value="TRNA (ADENINE(37)-N6)-METHYLTRANSFERASE"/>
    <property type="match status" value="1"/>
</dbReference>
<dbReference type="InterPro" id="IPR041369">
    <property type="entry name" value="TrmO_C"/>
</dbReference>
<dbReference type="CDD" id="cd09281">
    <property type="entry name" value="UPF0066"/>
    <property type="match status" value="1"/>
</dbReference>
<evidence type="ECO:0000313" key="4">
    <source>
        <dbReference type="EMBL" id="MCC2222163.1"/>
    </source>
</evidence>
<evidence type="ECO:0000256" key="1">
    <source>
        <dbReference type="ARBA" id="ARBA00022691"/>
    </source>
</evidence>
<evidence type="ECO:0000313" key="5">
    <source>
        <dbReference type="Proteomes" id="UP001198200"/>
    </source>
</evidence>
<dbReference type="InterPro" id="IPR023368">
    <property type="entry name" value="UPF0066_cons_site"/>
</dbReference>
<feature type="domain" description="TsaA-like" evidence="3">
    <location>
        <begin position="1"/>
        <end position="143"/>
    </location>
</feature>
<dbReference type="PANTHER" id="PTHR12818:SF0">
    <property type="entry name" value="TRNA (ADENINE(37)-N6)-METHYLTRANSFERASE"/>
    <property type="match status" value="1"/>
</dbReference>
<dbReference type="Pfam" id="PF01980">
    <property type="entry name" value="TrmO_N"/>
    <property type="match status" value="1"/>
</dbReference>
<dbReference type="PROSITE" id="PS51668">
    <property type="entry name" value="TSAA_2"/>
    <property type="match status" value="1"/>
</dbReference>
<dbReference type="InterPro" id="IPR023370">
    <property type="entry name" value="TrmO-like_N"/>
</dbReference>
<dbReference type="Gene3D" id="3.30.2310.10">
    <property type="entry name" value="YaeB-like"/>
    <property type="match status" value="1"/>
</dbReference>
<accession>A0AAE3E5N3</accession>
<evidence type="ECO:0000256" key="2">
    <source>
        <dbReference type="ARBA" id="ARBA00033753"/>
    </source>
</evidence>
<dbReference type="PROSITE" id="PS01318">
    <property type="entry name" value="TSAA_1"/>
    <property type="match status" value="1"/>
</dbReference>
<dbReference type="EMBL" id="JAJEQN010000028">
    <property type="protein sequence ID" value="MCC2222163.1"/>
    <property type="molecule type" value="Genomic_DNA"/>
</dbReference>
<dbReference type="SUPFAM" id="SSF118196">
    <property type="entry name" value="YaeB-like"/>
    <property type="match status" value="1"/>
</dbReference>
<sequence>MEIIAKIQTDFPTKFGIPRQSGLVESLKGVITFEPKYRNPQGVYGLDGYSYIWLLWSFSENHREGWSATVKPPRLGGNKRMGVFATRSPFRPNDIGLSCVKLERVVLDEKNGPMLYVAGVDLMDQTPIYDIKPYIPFTDSHPDAKGGFSDAVKDYELEVSFPAHLLAHFPEEKREAVIYVLKQDPRPAYQRDETRRYGVDFAGFDVRFHVKGQVLTVCELEERASGMIFR</sequence>
<dbReference type="InterPro" id="IPR036413">
    <property type="entry name" value="YaeB-like_sf"/>
</dbReference>
<dbReference type="AlphaFoldDB" id="A0AAE3E5N3"/>
<dbReference type="RefSeq" id="WP_227101035.1">
    <property type="nucleotide sequence ID" value="NZ_JAJEQN010000028.1"/>
</dbReference>
<dbReference type="Gene3D" id="2.40.30.70">
    <property type="entry name" value="YaeB-like"/>
    <property type="match status" value="1"/>
</dbReference>
<dbReference type="Proteomes" id="UP001198200">
    <property type="component" value="Unassembled WGS sequence"/>
</dbReference>
<reference evidence="4 5" key="1">
    <citation type="submission" date="2021-10" db="EMBL/GenBank/DDBJ databases">
        <title>Anaerobic single-cell dispensing facilitates the cultivation of human gut bacteria.</title>
        <authorList>
            <person name="Afrizal A."/>
        </authorList>
    </citation>
    <scope>NUCLEOTIDE SEQUENCE [LARGE SCALE GENOMIC DNA]</scope>
    <source>
        <strain evidence="4 5">CLA-AA-H224</strain>
    </source>
</reference>
<protein>
    <submittedName>
        <fullName evidence="4">tRNA (N6-threonylcarbamoyladenosine(37)-N6)-methyltransferase TrmO</fullName>
    </submittedName>
</protein>